<dbReference type="EMBL" id="NEXB01000085">
    <property type="protein sequence ID" value="PSN87092.1"/>
    <property type="molecule type" value="Genomic_DNA"/>
</dbReference>
<proteinExistence type="predicted"/>
<name>A0A2R6AL43_9ARCH</name>
<evidence type="ECO:0000256" key="1">
    <source>
        <dbReference type="SAM" id="MobiDB-lite"/>
    </source>
</evidence>
<comment type="caution">
    <text evidence="2">The sequence shown here is derived from an EMBL/GenBank/DDBJ whole genome shotgun (WGS) entry which is preliminary data.</text>
</comment>
<dbReference type="AlphaFoldDB" id="A0A2R6AL43"/>
<reference evidence="2 3" key="1">
    <citation type="submission" date="2017-04" db="EMBL/GenBank/DDBJ databases">
        <title>Novel microbial lineages endemic to geothermal iron-oxide mats fill important gaps in the evolutionary history of Archaea.</title>
        <authorList>
            <person name="Jay Z.J."/>
            <person name="Beam J.P."/>
            <person name="Dlakic M."/>
            <person name="Rusch D.B."/>
            <person name="Kozubal M.A."/>
            <person name="Inskeep W.P."/>
        </authorList>
    </citation>
    <scope>NUCLEOTIDE SEQUENCE [LARGE SCALE GENOMIC DNA]</scope>
    <source>
        <strain evidence="2">OSP_C</strain>
    </source>
</reference>
<dbReference type="Proteomes" id="UP000241473">
    <property type="component" value="Unassembled WGS sequence"/>
</dbReference>
<gene>
    <name evidence="2" type="ORF">B9Q00_09760</name>
</gene>
<sequence>MRGGSSKTPIFREEIHGLPSMEKFIFSGGSEGAKALSVAAQKRSRVPAVRWGIHACGHRGLRNPAAGIEPGGRSRKPRGFS</sequence>
<evidence type="ECO:0000313" key="3">
    <source>
        <dbReference type="Proteomes" id="UP000241473"/>
    </source>
</evidence>
<evidence type="ECO:0000313" key="2">
    <source>
        <dbReference type="EMBL" id="PSN87092.1"/>
    </source>
</evidence>
<protein>
    <submittedName>
        <fullName evidence="2">Uncharacterized protein</fullName>
    </submittedName>
</protein>
<accession>A0A2R6AL43</accession>
<feature type="region of interest" description="Disordered" evidence="1">
    <location>
        <begin position="60"/>
        <end position="81"/>
    </location>
</feature>
<organism evidence="2 3">
    <name type="scientific">Candidatus Marsarchaeota G1 archaeon OSP_C</name>
    <dbReference type="NCBI Taxonomy" id="1978154"/>
    <lineage>
        <taxon>Archaea</taxon>
        <taxon>Candidatus Marsarchaeota</taxon>
        <taxon>Candidatus Marsarchaeota group 1</taxon>
    </lineage>
</organism>